<feature type="transmembrane region" description="Helical" evidence="1">
    <location>
        <begin position="12"/>
        <end position="33"/>
    </location>
</feature>
<comment type="caution">
    <text evidence="2">The sequence shown here is derived from an EMBL/GenBank/DDBJ whole genome shotgun (WGS) entry which is preliminary data.</text>
</comment>
<feature type="transmembrane region" description="Helical" evidence="1">
    <location>
        <begin position="40"/>
        <end position="60"/>
    </location>
</feature>
<evidence type="ECO:0000313" key="2">
    <source>
        <dbReference type="EMBL" id="MBA9079324.1"/>
    </source>
</evidence>
<sequence length="172" mass="18752">MTEQTTSPSSVGVRYGLITGFISVIFSLVLYVTEMHQNKWMSVLSILILVAGIVMAHSYFKKENMGFMSYGQGLGIGVILSAVAGVLGSIFTFVYVKFIDTGFLEKARNAQIEEMEKNGMSDDQIEQAMNMAEKFSGPGMMLVMGIVGSVVIGLIISLIVAAIMKKSRPEFE</sequence>
<accession>A0A839GI54</accession>
<gene>
    <name evidence="2" type="ORF">FHS90_004059</name>
</gene>
<dbReference type="AlphaFoldDB" id="A0A839GI54"/>
<proteinExistence type="predicted"/>
<evidence type="ECO:0000313" key="3">
    <source>
        <dbReference type="Proteomes" id="UP000563094"/>
    </source>
</evidence>
<feature type="transmembrane region" description="Helical" evidence="1">
    <location>
        <begin position="72"/>
        <end position="96"/>
    </location>
</feature>
<dbReference type="EMBL" id="JACJIQ010000021">
    <property type="protein sequence ID" value="MBA9079324.1"/>
    <property type="molecule type" value="Genomic_DNA"/>
</dbReference>
<organism evidence="2 3">
    <name type="scientific">Rufibacter quisquiliarum</name>
    <dbReference type="NCBI Taxonomy" id="1549639"/>
    <lineage>
        <taxon>Bacteria</taxon>
        <taxon>Pseudomonadati</taxon>
        <taxon>Bacteroidota</taxon>
        <taxon>Cytophagia</taxon>
        <taxon>Cytophagales</taxon>
        <taxon>Hymenobacteraceae</taxon>
        <taxon>Rufibacter</taxon>
    </lineage>
</organism>
<dbReference type="Proteomes" id="UP000563094">
    <property type="component" value="Unassembled WGS sequence"/>
</dbReference>
<evidence type="ECO:0000256" key="1">
    <source>
        <dbReference type="SAM" id="Phobius"/>
    </source>
</evidence>
<keyword evidence="1" id="KW-0472">Membrane</keyword>
<keyword evidence="3" id="KW-1185">Reference proteome</keyword>
<name>A0A839GI54_9BACT</name>
<feature type="transmembrane region" description="Helical" evidence="1">
    <location>
        <begin position="139"/>
        <end position="164"/>
    </location>
</feature>
<keyword evidence="1" id="KW-1133">Transmembrane helix</keyword>
<dbReference type="RefSeq" id="WP_066837035.1">
    <property type="nucleotide sequence ID" value="NZ_JACJIQ010000021.1"/>
</dbReference>
<protein>
    <submittedName>
        <fullName evidence="2">FtsH-binding integral membrane protein</fullName>
    </submittedName>
</protein>
<reference evidence="2 3" key="1">
    <citation type="submission" date="2020-08" db="EMBL/GenBank/DDBJ databases">
        <title>Genomic Encyclopedia of Type Strains, Phase IV (KMG-IV): sequencing the most valuable type-strain genomes for metagenomic binning, comparative biology and taxonomic classification.</title>
        <authorList>
            <person name="Goeker M."/>
        </authorList>
    </citation>
    <scope>NUCLEOTIDE SEQUENCE [LARGE SCALE GENOMIC DNA]</scope>
    <source>
        <strain evidence="2 3">DSM 29854</strain>
    </source>
</reference>
<dbReference type="Pfam" id="PF13858">
    <property type="entry name" value="DUF4199"/>
    <property type="match status" value="1"/>
</dbReference>
<dbReference type="InterPro" id="IPR025250">
    <property type="entry name" value="DUF4199"/>
</dbReference>
<keyword evidence="1" id="KW-0812">Transmembrane</keyword>